<dbReference type="STRING" id="930128.SAMN05192532_10850"/>
<reference evidence="2 3" key="1">
    <citation type="submission" date="2016-10" db="EMBL/GenBank/DDBJ databases">
        <authorList>
            <person name="de Groot N.N."/>
        </authorList>
    </citation>
    <scope>NUCLEOTIDE SEQUENCE [LARGE SCALE GENOMIC DNA]</scope>
    <source>
        <strain evidence="2 3">DSM 23995</strain>
    </source>
</reference>
<dbReference type="CDD" id="cd16359">
    <property type="entry name" value="VOC_BsCatE_like_C"/>
    <property type="match status" value="1"/>
</dbReference>
<evidence type="ECO:0000313" key="3">
    <source>
        <dbReference type="Proteomes" id="UP000199516"/>
    </source>
</evidence>
<organism evidence="2 3">
    <name type="scientific">Alteribacillus iranensis</name>
    <dbReference type="NCBI Taxonomy" id="930128"/>
    <lineage>
        <taxon>Bacteria</taxon>
        <taxon>Bacillati</taxon>
        <taxon>Bacillota</taxon>
        <taxon>Bacilli</taxon>
        <taxon>Bacillales</taxon>
        <taxon>Bacillaceae</taxon>
        <taxon>Alteribacillus</taxon>
    </lineage>
</organism>
<feature type="domain" description="VOC" evidence="1">
    <location>
        <begin position="169"/>
        <end position="284"/>
    </location>
</feature>
<sequence length="284" mass="32170">MSFHHKPNKYVKNVTIKVQHLERSLRYYREVIGFQVLEETTTTAKLTTDGENNILTLVQPENPLPKERRATGLYHFAILVPRRSDLANIVFHLIDKGIRIGSSDHLVSEALYLNDPDGNGIEIYVDRDPKTWSWKNEEVMMTVDPLDFKDLLQAGNPEETWNGLPDGTLMGHIHLHVSRLDEAEEFYVKGLGYDIVNRFGDQALFISSGKYHHHIALNTWAGVGVPSPPKNSAGLDSFTIDLPDETVKDQVVSRLEKIGARVTEENEKVVTTDPSGNRIQLEYK</sequence>
<dbReference type="InterPro" id="IPR004360">
    <property type="entry name" value="Glyas_Fos-R_dOase_dom"/>
</dbReference>
<gene>
    <name evidence="2" type="ORF">SAMN05192532_10850</name>
</gene>
<dbReference type="Gene3D" id="3.10.180.10">
    <property type="entry name" value="2,3-Dihydroxybiphenyl 1,2-Dioxygenase, domain 1"/>
    <property type="match status" value="2"/>
</dbReference>
<keyword evidence="2" id="KW-0560">Oxidoreductase</keyword>
<dbReference type="Proteomes" id="UP000199516">
    <property type="component" value="Unassembled WGS sequence"/>
</dbReference>
<dbReference type="Pfam" id="PF00903">
    <property type="entry name" value="Glyoxalase"/>
    <property type="match status" value="1"/>
</dbReference>
<dbReference type="PANTHER" id="PTHR43279">
    <property type="entry name" value="CATECHOL-2,3-DIOXYGENASE"/>
    <property type="match status" value="1"/>
</dbReference>
<keyword evidence="2" id="KW-0223">Dioxygenase</keyword>
<proteinExistence type="predicted"/>
<evidence type="ECO:0000313" key="2">
    <source>
        <dbReference type="EMBL" id="SFE99194.1"/>
    </source>
</evidence>
<feature type="domain" description="VOC" evidence="1">
    <location>
        <begin position="10"/>
        <end position="126"/>
    </location>
</feature>
<dbReference type="AlphaFoldDB" id="A0A1I2F1C3"/>
<dbReference type="EMBL" id="FONT01000008">
    <property type="protein sequence ID" value="SFE99194.1"/>
    <property type="molecule type" value="Genomic_DNA"/>
</dbReference>
<dbReference type="InterPro" id="IPR029068">
    <property type="entry name" value="Glyas_Bleomycin-R_OHBP_Dase"/>
</dbReference>
<dbReference type="InterPro" id="IPR037523">
    <property type="entry name" value="VOC_core"/>
</dbReference>
<dbReference type="SUPFAM" id="SSF54593">
    <property type="entry name" value="Glyoxalase/Bleomycin resistance protein/Dihydroxybiphenyl dioxygenase"/>
    <property type="match status" value="2"/>
</dbReference>
<dbReference type="RefSeq" id="WP_091663503.1">
    <property type="nucleotide sequence ID" value="NZ_FONT01000008.1"/>
</dbReference>
<name>A0A1I2F1C3_9BACI</name>
<dbReference type="GO" id="GO:0051213">
    <property type="term" value="F:dioxygenase activity"/>
    <property type="evidence" value="ECO:0007669"/>
    <property type="project" value="UniProtKB-KW"/>
</dbReference>
<dbReference type="PROSITE" id="PS51819">
    <property type="entry name" value="VOC"/>
    <property type="match status" value="2"/>
</dbReference>
<evidence type="ECO:0000259" key="1">
    <source>
        <dbReference type="PROSITE" id="PS51819"/>
    </source>
</evidence>
<keyword evidence="3" id="KW-1185">Reference proteome</keyword>
<accession>A0A1I2F1C3</accession>
<protein>
    <submittedName>
        <fullName evidence="2">Catechol 2,3-dioxygenase</fullName>
    </submittedName>
</protein>
<dbReference type="PANTHER" id="PTHR43279:SF1">
    <property type="entry name" value="CATECHOL-2,3-DIOXYGENASE"/>
    <property type="match status" value="1"/>
</dbReference>
<dbReference type="OrthoDB" id="9792626at2"/>